<dbReference type="Proteomes" id="UP000680045">
    <property type="component" value="Unassembled WGS sequence"/>
</dbReference>
<evidence type="ECO:0000259" key="1">
    <source>
        <dbReference type="Pfam" id="PF02779"/>
    </source>
</evidence>
<comment type="caution">
    <text evidence="2">The sequence shown here is derived from an EMBL/GenBank/DDBJ whole genome shotgun (WGS) entry which is preliminary data.</text>
</comment>
<dbReference type="PANTHER" id="PTHR43257:SF3">
    <property type="entry name" value="ACETOIN:2,6-DICHLOROPHENOLINDOPHENOL OXIDOREDUCTASE SUBUNIT BETA"/>
    <property type="match status" value="1"/>
</dbReference>
<evidence type="ECO:0000313" key="3">
    <source>
        <dbReference type="Proteomes" id="UP000680045"/>
    </source>
</evidence>
<dbReference type="EMBL" id="JAGTPW010000098">
    <property type="protein sequence ID" value="MBR8646402.1"/>
    <property type="molecule type" value="Genomic_DNA"/>
</dbReference>
<dbReference type="Gene3D" id="3.40.50.970">
    <property type="match status" value="1"/>
</dbReference>
<dbReference type="InterPro" id="IPR029061">
    <property type="entry name" value="THDP-binding"/>
</dbReference>
<proteinExistence type="predicted"/>
<accession>A0A941FTI4</accession>
<feature type="domain" description="Transketolase-like pyrimidine-binding" evidence="1">
    <location>
        <begin position="4"/>
        <end position="83"/>
    </location>
</feature>
<reference evidence="2" key="1">
    <citation type="submission" date="2021-04" db="EMBL/GenBank/DDBJ databases">
        <title>Whole genome sequencing of Enterococci isolates from hospitalized patients.</title>
        <authorList>
            <person name="Ogoti B.M."/>
            <person name="Onyambu F.G."/>
        </authorList>
    </citation>
    <scope>NUCLEOTIDE SEQUENCE</scope>
    <source>
        <strain evidence="2">242</strain>
    </source>
</reference>
<dbReference type="PANTHER" id="PTHR43257">
    <property type="entry name" value="PYRUVATE DEHYDROGENASE E1 COMPONENT BETA SUBUNIT"/>
    <property type="match status" value="1"/>
</dbReference>
<evidence type="ECO:0000313" key="2">
    <source>
        <dbReference type="EMBL" id="MBR8646402.1"/>
    </source>
</evidence>
<organism evidence="2 3">
    <name type="scientific">Peribacillus frigoritolerans</name>
    <dbReference type="NCBI Taxonomy" id="450367"/>
    <lineage>
        <taxon>Bacteria</taxon>
        <taxon>Bacillati</taxon>
        <taxon>Bacillota</taxon>
        <taxon>Bacilli</taxon>
        <taxon>Bacillales</taxon>
        <taxon>Bacillaceae</taxon>
        <taxon>Peribacillus</taxon>
    </lineage>
</organism>
<sequence>MNRKISMSQAINEAMAMAMRKDENVILMGEDVAGGAEVDHLQDDEAWGGVLGVTKGLVQEFGRDRILDTPIAGSRIYGSGHGSRFDRLTTDCRVNVQRFHWQLFG</sequence>
<dbReference type="InterPro" id="IPR005475">
    <property type="entry name" value="Transketolase-like_Pyr-bd"/>
</dbReference>
<dbReference type="AlphaFoldDB" id="A0A941FTI4"/>
<gene>
    <name evidence="2" type="ORF">KEH51_29630</name>
</gene>
<name>A0A941FTI4_9BACI</name>
<dbReference type="SUPFAM" id="SSF52518">
    <property type="entry name" value="Thiamin diphosphate-binding fold (THDP-binding)"/>
    <property type="match status" value="1"/>
</dbReference>
<dbReference type="Pfam" id="PF02779">
    <property type="entry name" value="Transket_pyr"/>
    <property type="match status" value="1"/>
</dbReference>
<protein>
    <recommendedName>
        <fullName evidence="1">Transketolase-like pyrimidine-binding domain-containing protein</fullName>
    </recommendedName>
</protein>